<protein>
    <submittedName>
        <fullName evidence="1">Uncharacterized protein</fullName>
    </submittedName>
</protein>
<organism evidence="1 2">
    <name type="scientific">Trema orientale</name>
    <name type="common">Charcoal tree</name>
    <name type="synonym">Celtis orientalis</name>
    <dbReference type="NCBI Taxonomy" id="63057"/>
    <lineage>
        <taxon>Eukaryota</taxon>
        <taxon>Viridiplantae</taxon>
        <taxon>Streptophyta</taxon>
        <taxon>Embryophyta</taxon>
        <taxon>Tracheophyta</taxon>
        <taxon>Spermatophyta</taxon>
        <taxon>Magnoliopsida</taxon>
        <taxon>eudicotyledons</taxon>
        <taxon>Gunneridae</taxon>
        <taxon>Pentapetalae</taxon>
        <taxon>rosids</taxon>
        <taxon>fabids</taxon>
        <taxon>Rosales</taxon>
        <taxon>Cannabaceae</taxon>
        <taxon>Trema</taxon>
    </lineage>
</organism>
<accession>A0A2P5ENC9</accession>
<sequence>DSSDEDSPEIRRRVFSTLRSMMQCGKNKKRTKLEFPIDYLEFLVYRSSLPPKQQSADFSPKKVVYSLEEFVDRISLPPVFGRQNRSTAQAIAQATELQF</sequence>
<evidence type="ECO:0000313" key="1">
    <source>
        <dbReference type="EMBL" id="PON87036.1"/>
    </source>
</evidence>
<name>A0A2P5ENC9_TREOI</name>
<gene>
    <name evidence="1" type="ORF">TorRG33x02_171490</name>
</gene>
<evidence type="ECO:0000313" key="2">
    <source>
        <dbReference type="Proteomes" id="UP000237000"/>
    </source>
</evidence>
<reference evidence="2" key="1">
    <citation type="submission" date="2016-06" db="EMBL/GenBank/DDBJ databases">
        <title>Parallel loss of symbiosis genes in relatives of nitrogen-fixing non-legume Parasponia.</title>
        <authorList>
            <person name="Van Velzen R."/>
            <person name="Holmer R."/>
            <person name="Bu F."/>
            <person name="Rutten L."/>
            <person name="Van Zeijl A."/>
            <person name="Liu W."/>
            <person name="Santuari L."/>
            <person name="Cao Q."/>
            <person name="Sharma T."/>
            <person name="Shen D."/>
            <person name="Roswanjaya Y."/>
            <person name="Wardhani T."/>
            <person name="Kalhor M.S."/>
            <person name="Jansen J."/>
            <person name="Van den Hoogen J."/>
            <person name="Gungor B."/>
            <person name="Hartog M."/>
            <person name="Hontelez J."/>
            <person name="Verver J."/>
            <person name="Yang W.-C."/>
            <person name="Schijlen E."/>
            <person name="Repin R."/>
            <person name="Schilthuizen M."/>
            <person name="Schranz E."/>
            <person name="Heidstra R."/>
            <person name="Miyata K."/>
            <person name="Fedorova E."/>
            <person name="Kohlen W."/>
            <person name="Bisseling T."/>
            <person name="Smit S."/>
            <person name="Geurts R."/>
        </authorList>
    </citation>
    <scope>NUCLEOTIDE SEQUENCE [LARGE SCALE GENOMIC DNA]</scope>
    <source>
        <strain evidence="2">cv. RG33-2</strain>
    </source>
</reference>
<feature type="non-terminal residue" evidence="1">
    <location>
        <position position="1"/>
    </location>
</feature>
<dbReference type="InParanoid" id="A0A2P5ENC9"/>
<dbReference type="Proteomes" id="UP000237000">
    <property type="component" value="Unassembled WGS sequence"/>
</dbReference>
<comment type="caution">
    <text evidence="1">The sequence shown here is derived from an EMBL/GenBank/DDBJ whole genome shotgun (WGS) entry which is preliminary data.</text>
</comment>
<keyword evidence="2" id="KW-1185">Reference proteome</keyword>
<dbReference type="EMBL" id="JXTC01000122">
    <property type="protein sequence ID" value="PON87036.1"/>
    <property type="molecule type" value="Genomic_DNA"/>
</dbReference>
<proteinExistence type="predicted"/>
<dbReference type="AlphaFoldDB" id="A0A2P5ENC9"/>